<accession>A0ABR7K2W4</accession>
<evidence type="ECO:0000313" key="1">
    <source>
        <dbReference type="EMBL" id="MBC6003366.1"/>
    </source>
</evidence>
<gene>
    <name evidence="1" type="ORF">H8891_06100</name>
</gene>
<evidence type="ECO:0008006" key="3">
    <source>
        <dbReference type="Google" id="ProtNLM"/>
    </source>
</evidence>
<evidence type="ECO:0000313" key="2">
    <source>
        <dbReference type="Proteomes" id="UP000611796"/>
    </source>
</evidence>
<organism evidence="1 2">
    <name type="scientific">Paeniclostridium hominis</name>
    <dbReference type="NCBI Taxonomy" id="2764329"/>
    <lineage>
        <taxon>Bacteria</taxon>
        <taxon>Bacillati</taxon>
        <taxon>Bacillota</taxon>
        <taxon>Clostridia</taxon>
        <taxon>Peptostreptococcales</taxon>
        <taxon>Peptostreptococcaceae</taxon>
        <taxon>Paeniclostridium</taxon>
    </lineage>
</organism>
<dbReference type="Proteomes" id="UP000611796">
    <property type="component" value="Unassembled WGS sequence"/>
</dbReference>
<name>A0ABR7K2W4_9FIRM</name>
<sequence>MINKKIKDALSPLNIPTFYMKCGKQSDKYILFNIYNEKDTDRFDNKNLSETYYIALNYWYTNPADLKLYKEVKKLMKQNRFKFDDSRDLQDGDYFGKNLDFIYKEFISADVQ</sequence>
<reference evidence="1 2" key="1">
    <citation type="submission" date="2020-08" db="EMBL/GenBank/DDBJ databases">
        <authorList>
            <person name="Liu C."/>
            <person name="Sun Q."/>
        </authorList>
    </citation>
    <scope>NUCLEOTIDE SEQUENCE [LARGE SCALE GENOMIC DNA]</scope>
    <source>
        <strain evidence="1 2">NSJ-45</strain>
    </source>
</reference>
<dbReference type="EMBL" id="JACRWD010000001">
    <property type="protein sequence ID" value="MBC6003366.1"/>
    <property type="molecule type" value="Genomic_DNA"/>
</dbReference>
<keyword evidence="2" id="KW-1185">Reference proteome</keyword>
<dbReference type="RefSeq" id="WP_187005625.1">
    <property type="nucleotide sequence ID" value="NZ_JACRWD010000001.1"/>
</dbReference>
<protein>
    <recommendedName>
        <fullName evidence="3">Phage protein</fullName>
    </recommendedName>
</protein>
<comment type="caution">
    <text evidence="1">The sequence shown here is derived from an EMBL/GenBank/DDBJ whole genome shotgun (WGS) entry which is preliminary data.</text>
</comment>
<proteinExistence type="predicted"/>